<dbReference type="EMBL" id="CP045875">
    <property type="protein sequence ID" value="QGG49255.1"/>
    <property type="molecule type" value="Genomic_DNA"/>
</dbReference>
<keyword evidence="2" id="KW-1185">Reference proteome</keyword>
<sequence>METKREELTIHIEVLKRALATLEEVLPMPYTEIVRDATIQRFEYTFELAWKLFRKVAKIEGIDVASPRQALRTMYELKIIEDIDVWFEFLEDRNRTSHTYNRITAEQVFESAQRMPSILQQSLQKIEQKYTS</sequence>
<dbReference type="RefSeq" id="WP_153726273.1">
    <property type="nucleotide sequence ID" value="NZ_CP045875.1"/>
</dbReference>
<evidence type="ECO:0008006" key="3">
    <source>
        <dbReference type="Google" id="ProtNLM"/>
    </source>
</evidence>
<reference evidence="2" key="1">
    <citation type="submission" date="2019-11" db="EMBL/GenBank/DDBJ databases">
        <title>Genome sequence of Heliorestis convoluta strain HH, an alkaliphilic and minimalistic phototrophic bacterium from a soda lake in Egypt.</title>
        <authorList>
            <person name="Dewey E.D."/>
            <person name="Stokes L.M."/>
            <person name="Burchell B.M."/>
            <person name="Shaffer K.N."/>
            <person name="Huntington A.M."/>
            <person name="Baker J.M."/>
            <person name="Nadendla S."/>
            <person name="Giglio M.G."/>
            <person name="Touchman J.W."/>
            <person name="Blankenship R.E."/>
            <person name="Madigan M.T."/>
            <person name="Sattley W.M."/>
        </authorList>
    </citation>
    <scope>NUCLEOTIDE SEQUENCE [LARGE SCALE GENOMIC DNA]</scope>
    <source>
        <strain evidence="2">HH</strain>
    </source>
</reference>
<dbReference type="OrthoDB" id="9810452at2"/>
<evidence type="ECO:0000313" key="2">
    <source>
        <dbReference type="Proteomes" id="UP000366051"/>
    </source>
</evidence>
<dbReference type="NCBIfam" id="TIGR01987">
    <property type="entry name" value="HI0074"/>
    <property type="match status" value="1"/>
</dbReference>
<dbReference type="Gene3D" id="1.20.120.330">
    <property type="entry name" value="Nucleotidyltransferases domain 2"/>
    <property type="match status" value="1"/>
</dbReference>
<dbReference type="Pfam" id="PF08780">
    <property type="entry name" value="NTase_sub_bind"/>
    <property type="match status" value="1"/>
</dbReference>
<name>A0A5Q2N9U5_9FIRM</name>
<gene>
    <name evidence="1" type="ORF">FTV88_3181</name>
</gene>
<dbReference type="Proteomes" id="UP000366051">
    <property type="component" value="Chromosome"/>
</dbReference>
<dbReference type="SUPFAM" id="SSF81593">
    <property type="entry name" value="Nucleotidyltransferase substrate binding subunit/domain"/>
    <property type="match status" value="1"/>
</dbReference>
<accession>A0A5Q2N9U5</accession>
<dbReference type="KEGG" id="hcv:FTV88_3181"/>
<evidence type="ECO:0000313" key="1">
    <source>
        <dbReference type="EMBL" id="QGG49255.1"/>
    </source>
</evidence>
<dbReference type="InterPro" id="IPR010235">
    <property type="entry name" value="HepT"/>
</dbReference>
<dbReference type="AlphaFoldDB" id="A0A5Q2N9U5"/>
<organism evidence="1 2">
    <name type="scientific">Heliorestis convoluta</name>
    <dbReference type="NCBI Taxonomy" id="356322"/>
    <lineage>
        <taxon>Bacteria</taxon>
        <taxon>Bacillati</taxon>
        <taxon>Bacillota</taxon>
        <taxon>Clostridia</taxon>
        <taxon>Eubacteriales</taxon>
        <taxon>Heliobacteriaceae</taxon>
        <taxon>Heliorestis</taxon>
    </lineage>
</organism>
<protein>
    <recommendedName>
        <fullName evidence="3">Nucleotidyltransferase</fullName>
    </recommendedName>
</protein>
<proteinExistence type="predicted"/>